<dbReference type="SUPFAM" id="SSF54995">
    <property type="entry name" value="Ribosomal protein S6"/>
    <property type="match status" value="1"/>
</dbReference>
<evidence type="ECO:0000313" key="9">
    <source>
        <dbReference type="EMBL" id="BBB90614.1"/>
    </source>
</evidence>
<protein>
    <recommendedName>
        <fullName evidence="7 8">Small ribosomal subunit protein bS6</fullName>
    </recommendedName>
</protein>
<evidence type="ECO:0000256" key="7">
    <source>
        <dbReference type="ARBA" id="ARBA00035294"/>
    </source>
</evidence>
<keyword evidence="5 8" id="KW-0687">Ribonucleoprotein</keyword>
<proteinExistence type="inferred from homology"/>
<dbReference type="HAMAP" id="MF_00360">
    <property type="entry name" value="Ribosomal_bS6"/>
    <property type="match status" value="1"/>
</dbReference>
<dbReference type="Proteomes" id="UP000276437">
    <property type="component" value="Chromosome"/>
</dbReference>
<dbReference type="GO" id="GO:0005737">
    <property type="term" value="C:cytoplasm"/>
    <property type="evidence" value="ECO:0007669"/>
    <property type="project" value="UniProtKB-ARBA"/>
</dbReference>
<accession>A0A348AHR6</accession>
<keyword evidence="3 8" id="KW-0694">RNA-binding</keyword>
<evidence type="ECO:0000313" key="10">
    <source>
        <dbReference type="Proteomes" id="UP000276437"/>
    </source>
</evidence>
<dbReference type="AlphaFoldDB" id="A0A348AHR6"/>
<comment type="similarity">
    <text evidence="1 8">Belongs to the bacterial ribosomal protein bS6 family.</text>
</comment>
<dbReference type="GO" id="GO:0070181">
    <property type="term" value="F:small ribosomal subunit rRNA binding"/>
    <property type="evidence" value="ECO:0007669"/>
    <property type="project" value="TreeGrafter"/>
</dbReference>
<dbReference type="CDD" id="cd00473">
    <property type="entry name" value="bS6"/>
    <property type="match status" value="1"/>
</dbReference>
<evidence type="ECO:0000256" key="5">
    <source>
        <dbReference type="ARBA" id="ARBA00023274"/>
    </source>
</evidence>
<dbReference type="GO" id="GO:0005840">
    <property type="term" value="C:ribosome"/>
    <property type="evidence" value="ECO:0007669"/>
    <property type="project" value="UniProtKB-KW"/>
</dbReference>
<dbReference type="InterPro" id="IPR014717">
    <property type="entry name" value="Transl_elong_EF1B/ribsomal_bS6"/>
</dbReference>
<evidence type="ECO:0000256" key="3">
    <source>
        <dbReference type="ARBA" id="ARBA00022884"/>
    </source>
</evidence>
<dbReference type="RefSeq" id="WP_126307431.1">
    <property type="nucleotide sequence ID" value="NZ_AP018449.1"/>
</dbReference>
<dbReference type="NCBIfam" id="TIGR00166">
    <property type="entry name" value="S6"/>
    <property type="match status" value="1"/>
</dbReference>
<dbReference type="EMBL" id="AP018449">
    <property type="protein sequence ID" value="BBB90614.1"/>
    <property type="molecule type" value="Genomic_DNA"/>
</dbReference>
<keyword evidence="2 8" id="KW-0699">rRNA-binding</keyword>
<comment type="function">
    <text evidence="6 8">Binds together with bS18 to 16S ribosomal RNA.</text>
</comment>
<dbReference type="InterPro" id="IPR020814">
    <property type="entry name" value="Ribosomal_S6_plastid/chlpt"/>
</dbReference>
<organism evidence="9 10">
    <name type="scientific">Methylomusa anaerophila</name>
    <dbReference type="NCBI Taxonomy" id="1930071"/>
    <lineage>
        <taxon>Bacteria</taxon>
        <taxon>Bacillati</taxon>
        <taxon>Bacillota</taxon>
        <taxon>Negativicutes</taxon>
        <taxon>Selenomonadales</taxon>
        <taxon>Sporomusaceae</taxon>
        <taxon>Methylomusa</taxon>
    </lineage>
</organism>
<evidence type="ECO:0000256" key="8">
    <source>
        <dbReference type="HAMAP-Rule" id="MF_00360"/>
    </source>
</evidence>
<dbReference type="KEGG" id="mana:MAMMFC1_01268"/>
<keyword evidence="4 8" id="KW-0689">Ribosomal protein</keyword>
<dbReference type="PANTHER" id="PTHR21011:SF1">
    <property type="entry name" value="SMALL RIBOSOMAL SUBUNIT PROTEIN BS6M"/>
    <property type="match status" value="1"/>
</dbReference>
<reference evidence="9 10" key="1">
    <citation type="journal article" date="2018" name="Int. J. Syst. Evol. Microbiol.">
        <title>Methylomusa anaerophila gen. nov., sp. nov., an anaerobic methanol-utilizing bacterium isolated from a microbial fuel cell.</title>
        <authorList>
            <person name="Amano N."/>
            <person name="Yamamuro A."/>
            <person name="Miyahara M."/>
            <person name="Kouzuma A."/>
            <person name="Abe T."/>
            <person name="Watanabe K."/>
        </authorList>
    </citation>
    <scope>NUCLEOTIDE SEQUENCE [LARGE SCALE GENOMIC DNA]</scope>
    <source>
        <strain evidence="9 10">MMFC1</strain>
    </source>
</reference>
<dbReference type="GO" id="GO:0006412">
    <property type="term" value="P:translation"/>
    <property type="evidence" value="ECO:0007669"/>
    <property type="project" value="UniProtKB-UniRule"/>
</dbReference>
<dbReference type="OrthoDB" id="9812702at2"/>
<keyword evidence="10" id="KW-1185">Reference proteome</keyword>
<name>A0A348AHR6_9FIRM</name>
<evidence type="ECO:0000256" key="6">
    <source>
        <dbReference type="ARBA" id="ARBA00035104"/>
    </source>
</evidence>
<evidence type="ECO:0000256" key="1">
    <source>
        <dbReference type="ARBA" id="ARBA00009512"/>
    </source>
</evidence>
<evidence type="ECO:0000256" key="2">
    <source>
        <dbReference type="ARBA" id="ARBA00022730"/>
    </source>
</evidence>
<dbReference type="Pfam" id="PF01250">
    <property type="entry name" value="Ribosomal_S6"/>
    <property type="match status" value="1"/>
</dbReference>
<sequence>MRKYEVMFIVKPGDEEVINNAVAKFENLIKSTGGNVDKVDRWGKRRLAYEVKDFIEGYYCLITFSAEAATVFELERVLKITDDVIKHMIIKLDD</sequence>
<dbReference type="GO" id="GO:1990904">
    <property type="term" value="C:ribonucleoprotein complex"/>
    <property type="evidence" value="ECO:0007669"/>
    <property type="project" value="UniProtKB-KW"/>
</dbReference>
<evidence type="ECO:0000256" key="4">
    <source>
        <dbReference type="ARBA" id="ARBA00022980"/>
    </source>
</evidence>
<dbReference type="PANTHER" id="PTHR21011">
    <property type="entry name" value="MITOCHONDRIAL 28S RIBOSOMAL PROTEIN S6"/>
    <property type="match status" value="1"/>
</dbReference>
<dbReference type="InterPro" id="IPR000529">
    <property type="entry name" value="Ribosomal_bS6"/>
</dbReference>
<dbReference type="Gene3D" id="3.30.70.60">
    <property type="match status" value="1"/>
</dbReference>
<dbReference type="InterPro" id="IPR035980">
    <property type="entry name" value="Ribosomal_bS6_sf"/>
</dbReference>
<dbReference type="GO" id="GO:0003735">
    <property type="term" value="F:structural constituent of ribosome"/>
    <property type="evidence" value="ECO:0007669"/>
    <property type="project" value="InterPro"/>
</dbReference>
<gene>
    <name evidence="8 9" type="primary">rpsF</name>
    <name evidence="9" type="ORF">MAMMFC1_01268</name>
</gene>
<dbReference type="FunFam" id="3.30.70.60:FF:000002">
    <property type="entry name" value="30S ribosomal protein S6"/>
    <property type="match status" value="1"/>
</dbReference>